<accession>X1B8R8</accession>
<proteinExistence type="predicted"/>
<reference evidence="1" key="1">
    <citation type="journal article" date="2014" name="Front. Microbiol.">
        <title>High frequency of phylogenetically diverse reductive dehalogenase-homologous genes in deep subseafloor sedimentary metagenomes.</title>
        <authorList>
            <person name="Kawai M."/>
            <person name="Futagami T."/>
            <person name="Toyoda A."/>
            <person name="Takaki Y."/>
            <person name="Nishi S."/>
            <person name="Hori S."/>
            <person name="Arai W."/>
            <person name="Tsubouchi T."/>
            <person name="Morono Y."/>
            <person name="Uchiyama I."/>
            <person name="Ito T."/>
            <person name="Fujiyama A."/>
            <person name="Inagaki F."/>
            <person name="Takami H."/>
        </authorList>
    </citation>
    <scope>NUCLEOTIDE SEQUENCE</scope>
    <source>
        <strain evidence="1">Expedition CK06-06</strain>
    </source>
</reference>
<name>X1B8R8_9ZZZZ</name>
<sequence>MSSVISAYYLVGGAGAFDPVINDVFGLGDISELSFLQFLELVQRRMINVRNRKTTTDFKGGWYPTILGLYEIYLKRALLPDD</sequence>
<organism evidence="1">
    <name type="scientific">marine sediment metagenome</name>
    <dbReference type="NCBI Taxonomy" id="412755"/>
    <lineage>
        <taxon>unclassified sequences</taxon>
        <taxon>metagenomes</taxon>
        <taxon>ecological metagenomes</taxon>
    </lineage>
</organism>
<dbReference type="EMBL" id="BART01015132">
    <property type="protein sequence ID" value="GAG80518.1"/>
    <property type="molecule type" value="Genomic_DNA"/>
</dbReference>
<evidence type="ECO:0000313" key="1">
    <source>
        <dbReference type="EMBL" id="GAG80518.1"/>
    </source>
</evidence>
<feature type="non-terminal residue" evidence="1">
    <location>
        <position position="82"/>
    </location>
</feature>
<dbReference type="AlphaFoldDB" id="X1B8R8"/>
<gene>
    <name evidence="1" type="ORF">S01H4_29469</name>
</gene>
<protein>
    <submittedName>
        <fullName evidence="1">Uncharacterized protein</fullName>
    </submittedName>
</protein>
<comment type="caution">
    <text evidence="1">The sequence shown here is derived from an EMBL/GenBank/DDBJ whole genome shotgun (WGS) entry which is preliminary data.</text>
</comment>